<evidence type="ECO:0000313" key="5">
    <source>
        <dbReference type="Proteomes" id="UP001276150"/>
    </source>
</evidence>
<dbReference type="RefSeq" id="WP_317641964.1">
    <property type="nucleotide sequence ID" value="NZ_JAPMIV010000079.1"/>
</dbReference>
<keyword evidence="5" id="KW-1185">Reference proteome</keyword>
<dbReference type="EMBL" id="JAPMIV010000079">
    <property type="protein sequence ID" value="MDV6376610.1"/>
    <property type="molecule type" value="Genomic_DNA"/>
</dbReference>
<accession>A0ABU4DXJ3</accession>
<keyword evidence="2" id="KW-0732">Signal</keyword>
<evidence type="ECO:0000259" key="3">
    <source>
        <dbReference type="Pfam" id="PF14240"/>
    </source>
</evidence>
<sequence>MKRLTTVLSGSLLVLAACGALAQTPAASGTTTGTGTAGVLCDYSESTYNADESVKATSTAKWACSTTERTLSANGIPDHEVGTFPNANNPNTISAQTVAAKFTLTPTKTDTATQLGGPRGNVAMMLNGVKADPGTAGTCDDSGTNCDEGGGGTGQWRMEALGQTSFNFGTDDNNALVQPGGAYHYHGMPEGLIKVLDTGKSETAMTLIGWAADGFPVYARYGHTTATDASSSLTAMKGSYQLKATPDANRPATTVYAMGTFQQDYQYVAGSGDLDECNGRTDVTPEFPNDTYHYYATDSYPYLPRCVKGEVTTTQRLGGPPPQGSTAPAGSPTTTAPDGK</sequence>
<name>A0ABU4DXJ3_9DEIO</name>
<feature type="region of interest" description="Disordered" evidence="1">
    <location>
        <begin position="312"/>
        <end position="340"/>
    </location>
</feature>
<reference evidence="4 5" key="1">
    <citation type="submission" date="2022-11" db="EMBL/GenBank/DDBJ databases">
        <title>Deinococcus ZS9-10, Low Temperature and Draught-tolerating, UV-resistant Bacteria from Continental Antarctica.</title>
        <authorList>
            <person name="Cheng L."/>
        </authorList>
    </citation>
    <scope>NUCLEOTIDE SEQUENCE [LARGE SCALE GENOMIC DNA]</scope>
    <source>
        <strain evidence="4 5">ZS9-10</strain>
    </source>
</reference>
<dbReference type="Proteomes" id="UP001276150">
    <property type="component" value="Unassembled WGS sequence"/>
</dbReference>
<dbReference type="PROSITE" id="PS51257">
    <property type="entry name" value="PROKAR_LIPOPROTEIN"/>
    <property type="match status" value="1"/>
</dbReference>
<gene>
    <name evidence="4" type="ORF">ORD21_18625</name>
</gene>
<comment type="caution">
    <text evidence="4">The sequence shown here is derived from an EMBL/GenBank/DDBJ whole genome shotgun (WGS) entry which is preliminary data.</text>
</comment>
<feature type="domain" description="YHYH" evidence="3">
    <location>
        <begin position="101"/>
        <end position="309"/>
    </location>
</feature>
<protein>
    <submittedName>
        <fullName evidence="4">YHYH protein</fullName>
    </submittedName>
</protein>
<evidence type="ECO:0000256" key="2">
    <source>
        <dbReference type="SAM" id="SignalP"/>
    </source>
</evidence>
<feature type="compositionally biased region" description="Low complexity" evidence="1">
    <location>
        <begin position="324"/>
        <end position="340"/>
    </location>
</feature>
<evidence type="ECO:0000256" key="1">
    <source>
        <dbReference type="SAM" id="MobiDB-lite"/>
    </source>
</evidence>
<evidence type="ECO:0000313" key="4">
    <source>
        <dbReference type="EMBL" id="MDV6376610.1"/>
    </source>
</evidence>
<dbReference type="InterPro" id="IPR025924">
    <property type="entry name" value="YHYH_dom"/>
</dbReference>
<feature type="chain" id="PRO_5045567995" evidence="2">
    <location>
        <begin position="23"/>
        <end position="340"/>
    </location>
</feature>
<feature type="signal peptide" evidence="2">
    <location>
        <begin position="1"/>
        <end position="22"/>
    </location>
</feature>
<organism evidence="4 5">
    <name type="scientific">Deinococcus arenicola</name>
    <dbReference type="NCBI Taxonomy" id="2994950"/>
    <lineage>
        <taxon>Bacteria</taxon>
        <taxon>Thermotogati</taxon>
        <taxon>Deinococcota</taxon>
        <taxon>Deinococci</taxon>
        <taxon>Deinococcales</taxon>
        <taxon>Deinococcaceae</taxon>
        <taxon>Deinococcus</taxon>
    </lineage>
</organism>
<proteinExistence type="predicted"/>
<dbReference type="Pfam" id="PF14240">
    <property type="entry name" value="YHYH"/>
    <property type="match status" value="1"/>
</dbReference>